<dbReference type="EMBL" id="BKCP01011181">
    <property type="protein sequence ID" value="GER54468.1"/>
    <property type="molecule type" value="Genomic_DNA"/>
</dbReference>
<evidence type="ECO:0000313" key="4">
    <source>
        <dbReference type="Proteomes" id="UP000325081"/>
    </source>
</evidence>
<dbReference type="AlphaFoldDB" id="A0A5A7RAM1"/>
<evidence type="ECO:0000313" key="3">
    <source>
        <dbReference type="EMBL" id="GER54468.1"/>
    </source>
</evidence>
<gene>
    <name evidence="3" type="ORF">STAS_32069</name>
</gene>
<comment type="caution">
    <text evidence="3">The sequence shown here is derived from an EMBL/GenBank/DDBJ whole genome shotgun (WGS) entry which is preliminary data.</text>
</comment>
<keyword evidence="2" id="KW-0732">Signal</keyword>
<organism evidence="3 4">
    <name type="scientific">Striga asiatica</name>
    <name type="common">Asiatic witchweed</name>
    <name type="synonym">Buchnera asiatica</name>
    <dbReference type="NCBI Taxonomy" id="4170"/>
    <lineage>
        <taxon>Eukaryota</taxon>
        <taxon>Viridiplantae</taxon>
        <taxon>Streptophyta</taxon>
        <taxon>Embryophyta</taxon>
        <taxon>Tracheophyta</taxon>
        <taxon>Spermatophyta</taxon>
        <taxon>Magnoliopsida</taxon>
        <taxon>eudicotyledons</taxon>
        <taxon>Gunneridae</taxon>
        <taxon>Pentapetalae</taxon>
        <taxon>asterids</taxon>
        <taxon>lamiids</taxon>
        <taxon>Lamiales</taxon>
        <taxon>Orobanchaceae</taxon>
        <taxon>Buchnereae</taxon>
        <taxon>Striga</taxon>
    </lineage>
</organism>
<name>A0A5A7RAM1_STRAF</name>
<feature type="compositionally biased region" description="Basic and acidic residues" evidence="1">
    <location>
        <begin position="95"/>
        <end position="118"/>
    </location>
</feature>
<feature type="region of interest" description="Disordered" evidence="1">
    <location>
        <begin position="95"/>
        <end position="126"/>
    </location>
</feature>
<evidence type="ECO:0000256" key="2">
    <source>
        <dbReference type="SAM" id="SignalP"/>
    </source>
</evidence>
<accession>A0A5A7RAM1</accession>
<keyword evidence="4" id="KW-1185">Reference proteome</keyword>
<dbReference type="Proteomes" id="UP000325081">
    <property type="component" value="Unassembled WGS sequence"/>
</dbReference>
<proteinExistence type="predicted"/>
<sequence length="154" mass="17226">MIKTHRITIGSNLLGLAITSDLVAFGNQVTEKEADFMLFYQINSVHEKLGSSACFQLSVYSWVAFDGCWRLAAGARVTWLLASARVELLVGTRKEREQHAGIGDEKARWKSHAKKEGLTGDDEETRRRCWGRRRVTEGSDGDLAREKGSQEVVV</sequence>
<feature type="chain" id="PRO_5022791017" evidence="2">
    <location>
        <begin position="20"/>
        <end position="154"/>
    </location>
</feature>
<protein>
    <submittedName>
        <fullName evidence="3">Imidazole glycerol phosphate synthase subunit HisF</fullName>
    </submittedName>
</protein>
<evidence type="ECO:0000256" key="1">
    <source>
        <dbReference type="SAM" id="MobiDB-lite"/>
    </source>
</evidence>
<feature type="signal peptide" evidence="2">
    <location>
        <begin position="1"/>
        <end position="19"/>
    </location>
</feature>
<reference evidence="4" key="1">
    <citation type="journal article" date="2019" name="Curr. Biol.">
        <title>Genome Sequence of Striga asiatica Provides Insight into the Evolution of Plant Parasitism.</title>
        <authorList>
            <person name="Yoshida S."/>
            <person name="Kim S."/>
            <person name="Wafula E.K."/>
            <person name="Tanskanen J."/>
            <person name="Kim Y.M."/>
            <person name="Honaas L."/>
            <person name="Yang Z."/>
            <person name="Spallek T."/>
            <person name="Conn C.E."/>
            <person name="Ichihashi Y."/>
            <person name="Cheong K."/>
            <person name="Cui S."/>
            <person name="Der J.P."/>
            <person name="Gundlach H."/>
            <person name="Jiao Y."/>
            <person name="Hori C."/>
            <person name="Ishida J.K."/>
            <person name="Kasahara H."/>
            <person name="Kiba T."/>
            <person name="Kim M.S."/>
            <person name="Koo N."/>
            <person name="Laohavisit A."/>
            <person name="Lee Y.H."/>
            <person name="Lumba S."/>
            <person name="McCourt P."/>
            <person name="Mortimer J.C."/>
            <person name="Mutuku J.M."/>
            <person name="Nomura T."/>
            <person name="Sasaki-Sekimoto Y."/>
            <person name="Seto Y."/>
            <person name="Wang Y."/>
            <person name="Wakatake T."/>
            <person name="Sakakibara H."/>
            <person name="Demura T."/>
            <person name="Yamaguchi S."/>
            <person name="Yoneyama K."/>
            <person name="Manabe R.I."/>
            <person name="Nelson D.C."/>
            <person name="Schulman A.H."/>
            <person name="Timko M.P."/>
            <person name="dePamphilis C.W."/>
            <person name="Choi D."/>
            <person name="Shirasu K."/>
        </authorList>
    </citation>
    <scope>NUCLEOTIDE SEQUENCE [LARGE SCALE GENOMIC DNA]</scope>
    <source>
        <strain evidence="4">cv. UVA1</strain>
    </source>
</reference>